<sequence length="54" mass="6127">MTEVVPVVFVLGPPSGFDQHAGDLIHDPEVIVLDFAGKQQHHRRASIRNQPQRW</sequence>
<protein>
    <submittedName>
        <fullName evidence="1">Uncharacterized protein</fullName>
    </submittedName>
</protein>
<accession>A0A852SM33</accession>
<evidence type="ECO:0000313" key="1">
    <source>
        <dbReference type="EMBL" id="NYD68927.1"/>
    </source>
</evidence>
<keyword evidence="2" id="KW-1185">Reference proteome</keyword>
<dbReference type="RefSeq" id="WP_179546358.1">
    <property type="nucleotide sequence ID" value="NZ_BSEW01000001.1"/>
</dbReference>
<gene>
    <name evidence="1" type="ORF">BJ984_000085</name>
</gene>
<proteinExistence type="predicted"/>
<evidence type="ECO:0000313" key="2">
    <source>
        <dbReference type="Proteomes" id="UP000549913"/>
    </source>
</evidence>
<name>A0A852SM33_9MICO</name>
<reference evidence="1 2" key="1">
    <citation type="submission" date="2020-07" db="EMBL/GenBank/DDBJ databases">
        <title>Sequencing the genomes of 1000 actinobacteria strains.</title>
        <authorList>
            <person name="Klenk H.-P."/>
        </authorList>
    </citation>
    <scope>NUCLEOTIDE SEQUENCE [LARGE SCALE GENOMIC DNA]</scope>
    <source>
        <strain evidence="1 2">DSM 26474</strain>
    </source>
</reference>
<dbReference type="Proteomes" id="UP000549913">
    <property type="component" value="Unassembled WGS sequence"/>
</dbReference>
<dbReference type="AlphaFoldDB" id="A0A852SM33"/>
<dbReference type="EMBL" id="JACCBM010000001">
    <property type="protein sequence ID" value="NYD68927.1"/>
    <property type="molecule type" value="Genomic_DNA"/>
</dbReference>
<organism evidence="1 2">
    <name type="scientific">Herbiconiux flava</name>
    <dbReference type="NCBI Taxonomy" id="881268"/>
    <lineage>
        <taxon>Bacteria</taxon>
        <taxon>Bacillati</taxon>
        <taxon>Actinomycetota</taxon>
        <taxon>Actinomycetes</taxon>
        <taxon>Micrococcales</taxon>
        <taxon>Microbacteriaceae</taxon>
        <taxon>Herbiconiux</taxon>
    </lineage>
</organism>
<comment type="caution">
    <text evidence="1">The sequence shown here is derived from an EMBL/GenBank/DDBJ whole genome shotgun (WGS) entry which is preliminary data.</text>
</comment>